<protein>
    <submittedName>
        <fullName evidence="3">Outer membrane beta-barrel protein</fullName>
    </submittedName>
</protein>
<evidence type="ECO:0000256" key="1">
    <source>
        <dbReference type="SAM" id="SignalP"/>
    </source>
</evidence>
<reference evidence="3 4" key="1">
    <citation type="journal article" date="2018" name="Antonie Van Leeuwenhoek">
        <title>Larkinella terrae sp. nov., isolated from soil on Jeju Island, South Korea.</title>
        <authorList>
            <person name="Ten L.N."/>
            <person name="Jeon J."/>
            <person name="Park S.J."/>
            <person name="Park S."/>
            <person name="Lee S.Y."/>
            <person name="Kim M.K."/>
            <person name="Jung H.Y."/>
        </authorList>
    </citation>
    <scope>NUCLEOTIDE SEQUENCE [LARGE SCALE GENOMIC DNA]</scope>
    <source>
        <strain evidence="3 4">KCTC 52001</strain>
    </source>
</reference>
<feature type="domain" description="Outer membrane protein beta-barrel" evidence="2">
    <location>
        <begin position="20"/>
        <end position="185"/>
    </location>
</feature>
<dbReference type="EMBL" id="WJXZ01000015">
    <property type="protein sequence ID" value="MRS65615.1"/>
    <property type="molecule type" value="Genomic_DNA"/>
</dbReference>
<dbReference type="Proteomes" id="UP000441754">
    <property type="component" value="Unassembled WGS sequence"/>
</dbReference>
<accession>A0A7K0EUX5</accession>
<feature type="signal peptide" evidence="1">
    <location>
        <begin position="1"/>
        <end position="20"/>
    </location>
</feature>
<evidence type="ECO:0000313" key="4">
    <source>
        <dbReference type="Proteomes" id="UP000441754"/>
    </source>
</evidence>
<dbReference type="OrthoDB" id="1011748at2"/>
<sequence>MKKLFYSICILVFVSTHLQAQVQLGVRTGVHWSTFRNRSAGADHSFIPGFSVAFPIQIPVRNRWSLRVEPSIIQKGWRSKVDYTLPLGQPAGTGDLVMRYEEAEVPVLLSYRIKKANRLAYYGLAGPGFAYALGGRFKISDKNTLISSDKLAFEDRIQLGIWAGGGMEIPLGNLTTFLDARYQFGRYPPTLRSADATEIIHGFTVSIGCWLPRW</sequence>
<comment type="caution">
    <text evidence="3">The sequence shown here is derived from an EMBL/GenBank/DDBJ whole genome shotgun (WGS) entry which is preliminary data.</text>
</comment>
<keyword evidence="1" id="KW-0732">Signal</keyword>
<proteinExistence type="predicted"/>
<name>A0A7K0EUX5_9BACT</name>
<evidence type="ECO:0000259" key="2">
    <source>
        <dbReference type="Pfam" id="PF13568"/>
    </source>
</evidence>
<dbReference type="RefSeq" id="WP_154178977.1">
    <property type="nucleotide sequence ID" value="NZ_WJXZ01000015.1"/>
</dbReference>
<feature type="chain" id="PRO_5029714407" evidence="1">
    <location>
        <begin position="21"/>
        <end position="214"/>
    </location>
</feature>
<dbReference type="InterPro" id="IPR025665">
    <property type="entry name" value="Beta-barrel_OMP_2"/>
</dbReference>
<dbReference type="AlphaFoldDB" id="A0A7K0EUX5"/>
<evidence type="ECO:0000313" key="3">
    <source>
        <dbReference type="EMBL" id="MRS65615.1"/>
    </source>
</evidence>
<dbReference type="Pfam" id="PF13568">
    <property type="entry name" value="OMP_b-brl_2"/>
    <property type="match status" value="1"/>
</dbReference>
<keyword evidence="4" id="KW-1185">Reference proteome</keyword>
<gene>
    <name evidence="3" type="ORF">GJJ30_30265</name>
</gene>
<organism evidence="3 4">
    <name type="scientific">Larkinella terrae</name>
    <dbReference type="NCBI Taxonomy" id="2025311"/>
    <lineage>
        <taxon>Bacteria</taxon>
        <taxon>Pseudomonadati</taxon>
        <taxon>Bacteroidota</taxon>
        <taxon>Cytophagia</taxon>
        <taxon>Cytophagales</taxon>
        <taxon>Spirosomataceae</taxon>
        <taxon>Larkinella</taxon>
    </lineage>
</organism>